<proteinExistence type="predicted"/>
<name>A0A061SNS3_9CHLO</name>
<sequence length="71" mass="7785">MLPAAEASYCLGGRFASVWRLSRAFRSVCKGFPCSRYMRRATPVRCAGSISEAAKRGCVARGMYLQINSGF</sequence>
<gene>
    <name evidence="1" type="ORF">TSPGSL018_328</name>
</gene>
<dbReference type="EMBL" id="GBEZ01000153">
    <property type="protein sequence ID" value="JAC84709.1"/>
    <property type="molecule type" value="Transcribed_RNA"/>
</dbReference>
<accession>A0A061SNS3</accession>
<evidence type="ECO:0000313" key="1">
    <source>
        <dbReference type="EMBL" id="JAC84709.1"/>
    </source>
</evidence>
<protein>
    <submittedName>
        <fullName evidence="1">Uncharacterized protein</fullName>
    </submittedName>
</protein>
<reference evidence="1" key="1">
    <citation type="submission" date="2014-05" db="EMBL/GenBank/DDBJ databases">
        <title>The transcriptome of the halophilic microalga Tetraselmis sp. GSL018 isolated from the Great Salt Lake, Utah.</title>
        <authorList>
            <person name="Jinkerson R.E."/>
            <person name="D'Adamo S."/>
            <person name="Posewitz M.C."/>
        </authorList>
    </citation>
    <scope>NUCLEOTIDE SEQUENCE</scope>
    <source>
        <strain evidence="1">GSL018</strain>
    </source>
</reference>
<dbReference type="AlphaFoldDB" id="A0A061SNS3"/>
<organism evidence="1">
    <name type="scientific">Tetraselmis sp. GSL018</name>
    <dbReference type="NCBI Taxonomy" id="582737"/>
    <lineage>
        <taxon>Eukaryota</taxon>
        <taxon>Viridiplantae</taxon>
        <taxon>Chlorophyta</taxon>
        <taxon>core chlorophytes</taxon>
        <taxon>Chlorodendrophyceae</taxon>
        <taxon>Chlorodendrales</taxon>
        <taxon>Chlorodendraceae</taxon>
        <taxon>Tetraselmis</taxon>
    </lineage>
</organism>